<evidence type="ECO:0000313" key="1">
    <source>
        <dbReference type="EMBL" id="SIS41373.1"/>
    </source>
</evidence>
<evidence type="ECO:0000313" key="2">
    <source>
        <dbReference type="Proteomes" id="UP000186795"/>
    </source>
</evidence>
<keyword evidence="2" id="KW-1185">Reference proteome</keyword>
<organism evidence="1 2">
    <name type="scientific">Kroppenstedtia eburnea</name>
    <dbReference type="NCBI Taxonomy" id="714067"/>
    <lineage>
        <taxon>Bacteria</taxon>
        <taxon>Bacillati</taxon>
        <taxon>Bacillota</taxon>
        <taxon>Bacilli</taxon>
        <taxon>Bacillales</taxon>
        <taxon>Thermoactinomycetaceae</taxon>
        <taxon>Kroppenstedtia</taxon>
    </lineage>
</organism>
<evidence type="ECO:0008006" key="3">
    <source>
        <dbReference type="Google" id="ProtNLM"/>
    </source>
</evidence>
<dbReference type="EMBL" id="FTOD01000001">
    <property type="protein sequence ID" value="SIS41373.1"/>
    <property type="molecule type" value="Genomic_DNA"/>
</dbReference>
<protein>
    <recommendedName>
        <fullName evidence="3">WYL domain-containing protein</fullName>
    </recommendedName>
</protein>
<dbReference type="Proteomes" id="UP000186795">
    <property type="component" value="Unassembled WGS sequence"/>
</dbReference>
<sequence length="74" mass="8930">MQLAARRKETVELIYLDRKGCLTQRRVRILELGEAEVRVFCWERKAFRRLRREGILAAERKERRRQPGKNVSFS</sequence>
<name>A0A1N7IW98_9BACL</name>
<reference evidence="2" key="1">
    <citation type="submission" date="2017-01" db="EMBL/GenBank/DDBJ databases">
        <authorList>
            <person name="Varghese N."/>
            <person name="Submissions S."/>
        </authorList>
    </citation>
    <scope>NUCLEOTIDE SEQUENCE [LARGE SCALE GENOMIC DNA]</scope>
    <source>
        <strain evidence="2">DSM 45196</strain>
    </source>
</reference>
<accession>A0A1N7IW98</accession>
<proteinExistence type="predicted"/>
<dbReference type="AlphaFoldDB" id="A0A1N7IW98"/>
<gene>
    <name evidence="1" type="ORF">SAMN05421790_101433</name>
</gene>